<keyword evidence="3" id="KW-0479">Metal-binding</keyword>
<reference evidence="9 10" key="1">
    <citation type="journal article" date="2013" name="Curr. Biol.">
        <title>The Genome of the Foraminiferan Reticulomyxa filosa.</title>
        <authorList>
            <person name="Glockner G."/>
            <person name="Hulsmann N."/>
            <person name="Schleicher M."/>
            <person name="Noegel A.A."/>
            <person name="Eichinger L."/>
            <person name="Gallinger C."/>
            <person name="Pawlowski J."/>
            <person name="Sierra R."/>
            <person name="Euteneuer U."/>
            <person name="Pillet L."/>
            <person name="Moustafa A."/>
            <person name="Platzer M."/>
            <person name="Groth M."/>
            <person name="Szafranski K."/>
            <person name="Schliwa M."/>
        </authorList>
    </citation>
    <scope>NUCLEOTIDE SEQUENCE [LARGE SCALE GENOMIC DNA]</scope>
</reference>
<evidence type="ECO:0000256" key="6">
    <source>
        <dbReference type="ARBA" id="ARBA00022859"/>
    </source>
</evidence>
<dbReference type="GO" id="GO:0002376">
    <property type="term" value="P:immune system process"/>
    <property type="evidence" value="ECO:0007669"/>
    <property type="project" value="UniProtKB-KW"/>
</dbReference>
<dbReference type="EMBL" id="ASPP01026763">
    <property type="protein sequence ID" value="ETO06824.1"/>
    <property type="molecule type" value="Genomic_DNA"/>
</dbReference>
<evidence type="ECO:0000256" key="4">
    <source>
        <dbReference type="ARBA" id="ARBA00022771"/>
    </source>
</evidence>
<keyword evidence="10" id="KW-1185">Reference proteome</keyword>
<protein>
    <submittedName>
        <fullName evidence="9">Kelch-like domain protein</fullName>
    </submittedName>
</protein>
<accession>X6LYX6</accession>
<feature type="domain" description="RZ-type" evidence="8">
    <location>
        <begin position="1"/>
        <end position="48"/>
    </location>
</feature>
<evidence type="ECO:0000313" key="9">
    <source>
        <dbReference type="EMBL" id="ETO06824.1"/>
    </source>
</evidence>
<feature type="non-terminal residue" evidence="9">
    <location>
        <position position="1"/>
    </location>
</feature>
<gene>
    <name evidence="9" type="ORF">RFI_30568</name>
</gene>
<comment type="subcellular location">
    <subcellularLocation>
        <location evidence="1">Cytoplasm</location>
    </subcellularLocation>
</comment>
<proteinExistence type="predicted"/>
<evidence type="ECO:0000256" key="7">
    <source>
        <dbReference type="SAM" id="MobiDB-lite"/>
    </source>
</evidence>
<keyword evidence="2" id="KW-0963">Cytoplasm</keyword>
<dbReference type="Pfam" id="PF20173">
    <property type="entry name" value="ZnF_RZ-type"/>
    <property type="match status" value="1"/>
</dbReference>
<evidence type="ECO:0000256" key="5">
    <source>
        <dbReference type="ARBA" id="ARBA00022833"/>
    </source>
</evidence>
<organism evidence="9 10">
    <name type="scientific">Reticulomyxa filosa</name>
    <dbReference type="NCBI Taxonomy" id="46433"/>
    <lineage>
        <taxon>Eukaryota</taxon>
        <taxon>Sar</taxon>
        <taxon>Rhizaria</taxon>
        <taxon>Retaria</taxon>
        <taxon>Foraminifera</taxon>
        <taxon>Monothalamids</taxon>
        <taxon>Reticulomyxidae</taxon>
        <taxon>Reticulomyxa</taxon>
    </lineage>
</organism>
<evidence type="ECO:0000256" key="2">
    <source>
        <dbReference type="ARBA" id="ARBA00022490"/>
    </source>
</evidence>
<dbReference type="Proteomes" id="UP000023152">
    <property type="component" value="Unassembled WGS sequence"/>
</dbReference>
<dbReference type="GO" id="GO:0005737">
    <property type="term" value="C:cytoplasm"/>
    <property type="evidence" value="ECO:0007669"/>
    <property type="project" value="UniProtKB-SubCell"/>
</dbReference>
<feature type="compositionally biased region" description="Polar residues" evidence="7">
    <location>
        <begin position="380"/>
        <end position="395"/>
    </location>
</feature>
<evidence type="ECO:0000313" key="10">
    <source>
        <dbReference type="Proteomes" id="UP000023152"/>
    </source>
</evidence>
<name>X6LYX6_RETFI</name>
<keyword evidence="6" id="KW-0391">Immunity</keyword>
<dbReference type="InterPro" id="IPR046439">
    <property type="entry name" value="ZF_RZ_dom"/>
</dbReference>
<comment type="caution">
    <text evidence="9">The sequence shown here is derived from an EMBL/GenBank/DDBJ whole genome shotgun (WGS) entry which is preliminary data.</text>
</comment>
<dbReference type="GO" id="GO:0008270">
    <property type="term" value="F:zinc ion binding"/>
    <property type="evidence" value="ECO:0007669"/>
    <property type="project" value="UniProtKB-KW"/>
</dbReference>
<dbReference type="OrthoDB" id="2377977at2759"/>
<evidence type="ECO:0000256" key="1">
    <source>
        <dbReference type="ARBA" id="ARBA00004496"/>
    </source>
</evidence>
<keyword evidence="5" id="KW-0862">Zinc</keyword>
<feature type="compositionally biased region" description="Basic and acidic residues" evidence="7">
    <location>
        <begin position="348"/>
        <end position="376"/>
    </location>
</feature>
<evidence type="ECO:0000259" key="8">
    <source>
        <dbReference type="PROSITE" id="PS51981"/>
    </source>
</evidence>
<sequence length="748" mass="86951">GHPFFVGECGHPMEQVVCTADGCGEVVGTLSDHHTKNTGLQQKDILQGYQLDGSPEEHLTPDEFWKYEADVEVRHVERVVCTLLRFLIHLPLLLRDFGTAEGKFWKWFNDTYPDGFSNVEDAKEIYALEMNMNNEYGSFFGDKKKWNEIRDASKSKVESEKEKEIRSEVQEKKVFDVSYAPNLFLTTRFMTWEDLAQSLNNSIALKNKHPLLYLVLSSNELLWSVKYLTWIGQWLKRVYVHFCLKISSSEGSSKMIEEVLNSLGDDKKKSSQIWSHFKMCWNNFAKKPIRNGCQQLVVPELGDENTTTMECSLARETGMGLFVVKIVQILQDANNKFLQDCHDQLDKKDLEIPEGKDNEDNKEIEEMSDDGTRSDEGLSDNGTSSDEGLSDNGTSSDEENNYEEKKEEEEEKPKEEDNLNEKDFQKFQFAKIWNVNNKSLFDINEQDIVCADKEQINAIIKHWSVPVLQYGQIDACDDHISDLQSIENEILNRFINGKRIIQINTRLFQYSNEYSIPNCLDIMKNNNPKLIENHLDEQLWDAFVASIKSPSDRTRALQLLSETIVFLHQSAKSIKPLRIFFICVLFKNTDKLTVLMENLSFEQSHYMLFEVRSSDRSDLCLCAKHIAPLWYQLDEWVKTETTNDDTIDKHVLPAYQLPLTDDLKTQLDLFVQKTPIAIVKRILNNWREVARKEGQRQEIEKKLFADWLDNIYFYDNEIVEFPKALQWKYCSSAYAYVFEIVHKKTNIN</sequence>
<feature type="compositionally biased region" description="Acidic residues" evidence="7">
    <location>
        <begin position="396"/>
        <end position="410"/>
    </location>
</feature>
<keyword evidence="4" id="KW-0863">Zinc-finger</keyword>
<evidence type="ECO:0000256" key="3">
    <source>
        <dbReference type="ARBA" id="ARBA00022723"/>
    </source>
</evidence>
<feature type="region of interest" description="Disordered" evidence="7">
    <location>
        <begin position="348"/>
        <end position="421"/>
    </location>
</feature>
<feature type="compositionally biased region" description="Basic and acidic residues" evidence="7">
    <location>
        <begin position="411"/>
        <end position="421"/>
    </location>
</feature>
<dbReference type="PROSITE" id="PS51981">
    <property type="entry name" value="ZF_RZ"/>
    <property type="match status" value="1"/>
</dbReference>
<dbReference type="AlphaFoldDB" id="X6LYX6"/>